<evidence type="ECO:0000313" key="4">
    <source>
        <dbReference type="Proteomes" id="UP000444721"/>
    </source>
</evidence>
<dbReference type="EMBL" id="VFQX01000052">
    <property type="protein sequence ID" value="KAF0974611.1"/>
    <property type="molecule type" value="Genomic_DNA"/>
</dbReference>
<comment type="caution">
    <text evidence="3">The sequence shown here is derived from an EMBL/GenBank/DDBJ whole genome shotgun (WGS) entry which is preliminary data.</text>
</comment>
<dbReference type="VEuPathDB" id="AmoebaDB:NF0057820"/>
<dbReference type="RefSeq" id="XP_044559324.1">
    <property type="nucleotide sequence ID" value="XM_044710301.1"/>
</dbReference>
<proteinExistence type="predicted"/>
<name>A0A6A5BJQ6_NAEFO</name>
<keyword evidence="2" id="KW-1133">Transmembrane helix</keyword>
<protein>
    <submittedName>
        <fullName evidence="3">Uncharacterized protein</fullName>
    </submittedName>
</protein>
<keyword evidence="4" id="KW-1185">Reference proteome</keyword>
<keyword evidence="2" id="KW-0812">Transmembrane</keyword>
<dbReference type="OrthoDB" id="10348749at2759"/>
<feature type="compositionally biased region" description="Polar residues" evidence="1">
    <location>
        <begin position="437"/>
        <end position="463"/>
    </location>
</feature>
<dbReference type="AlphaFoldDB" id="A0A6A5BJQ6"/>
<gene>
    <name evidence="3" type="ORF">FDP41_006643</name>
</gene>
<keyword evidence="2" id="KW-0472">Membrane</keyword>
<dbReference type="Proteomes" id="UP000444721">
    <property type="component" value="Unassembled WGS sequence"/>
</dbReference>
<evidence type="ECO:0000256" key="2">
    <source>
        <dbReference type="SAM" id="Phobius"/>
    </source>
</evidence>
<evidence type="ECO:0000313" key="3">
    <source>
        <dbReference type="EMBL" id="KAF0974611.1"/>
    </source>
</evidence>
<sequence>MRQHLSDGGDENHPVHHHHPNNFHDMNWMDLYDDLRSRTDFPSFISTGTRRTKIETRAVDLTQIPNQIDYISIVIIMGSVFVVLFLLILVTCVILRNSKRKYRFYQFQKREKTHRDFDKEFFKPSTTRKSISTVIQGYSIQSKEISMDWKPPVFALKPLPHFPHLFVANSSDPKYEGFVFYYKARESLVSSISNDVAAMINRTTGHQSLEFAVSERRMEYSKINAASSSHLNELSEDFKSAQSSLPGQAASSNYMSQPVGVSLMSHSTSFASNGNVVQTPPNTLPHTRSNLNLSANSTSTVIHHQPAIVTTSSQPIPNNIVPSDSSKNIMSLHMDEMYRITQRNYFSFREFVLYSPLLIERSITCRDPELFFPANLTLRQYITNIVFVKFKHIANNPELHDVWMEYIETFERCKYSDNGVSKRKPTLLQQQKHDSIPSHNNSRPPSKSHLFSTSQPQTHQNLHGGNKGLTEEEFTIFLGHLWMLLNLKYHHPNTK</sequence>
<feature type="region of interest" description="Disordered" evidence="1">
    <location>
        <begin position="427"/>
        <end position="466"/>
    </location>
</feature>
<accession>A0A6A5BJQ6</accession>
<dbReference type="GeneID" id="68113861"/>
<feature type="transmembrane region" description="Helical" evidence="2">
    <location>
        <begin position="70"/>
        <end position="95"/>
    </location>
</feature>
<dbReference type="VEuPathDB" id="AmoebaDB:FDP41_006643"/>
<evidence type="ECO:0000256" key="1">
    <source>
        <dbReference type="SAM" id="MobiDB-lite"/>
    </source>
</evidence>
<reference evidence="3 4" key="1">
    <citation type="journal article" date="2019" name="Sci. Rep.">
        <title>Nanopore sequencing improves the draft genome of the human pathogenic amoeba Naegleria fowleri.</title>
        <authorList>
            <person name="Liechti N."/>
            <person name="Schurch N."/>
            <person name="Bruggmann R."/>
            <person name="Wittwer M."/>
        </authorList>
    </citation>
    <scope>NUCLEOTIDE SEQUENCE [LARGE SCALE GENOMIC DNA]</scope>
    <source>
        <strain evidence="3 4">ATCC 30894</strain>
    </source>
</reference>
<dbReference type="VEuPathDB" id="AmoebaDB:NfTy_088450"/>
<organism evidence="3 4">
    <name type="scientific">Naegleria fowleri</name>
    <name type="common">Brain eating amoeba</name>
    <dbReference type="NCBI Taxonomy" id="5763"/>
    <lineage>
        <taxon>Eukaryota</taxon>
        <taxon>Discoba</taxon>
        <taxon>Heterolobosea</taxon>
        <taxon>Tetramitia</taxon>
        <taxon>Eutetramitia</taxon>
        <taxon>Vahlkampfiidae</taxon>
        <taxon>Naegleria</taxon>
    </lineage>
</organism>